<dbReference type="RefSeq" id="WP_166533279.1">
    <property type="nucleotide sequence ID" value="NZ_VNHW01000006.1"/>
</dbReference>
<dbReference type="EMBL" id="VNHW01000006">
    <property type="protein sequence ID" value="TYP87643.1"/>
    <property type="molecule type" value="Genomic_DNA"/>
</dbReference>
<evidence type="ECO:0000313" key="1">
    <source>
        <dbReference type="EMBL" id="TYP87643.1"/>
    </source>
</evidence>
<organism evidence="1 2">
    <name type="scientific">Blastococcus xanthinilyticus</name>
    <dbReference type="NCBI Taxonomy" id="1564164"/>
    <lineage>
        <taxon>Bacteria</taxon>
        <taxon>Bacillati</taxon>
        <taxon>Actinomycetota</taxon>
        <taxon>Actinomycetes</taxon>
        <taxon>Geodermatophilales</taxon>
        <taxon>Geodermatophilaceae</taxon>
        <taxon>Blastococcus</taxon>
    </lineage>
</organism>
<name>A0A5S5CV96_9ACTN</name>
<comment type="caution">
    <text evidence="1">The sequence shown here is derived from an EMBL/GenBank/DDBJ whole genome shotgun (WGS) entry which is preliminary data.</text>
</comment>
<dbReference type="InterPro" id="IPR014710">
    <property type="entry name" value="RmlC-like_jellyroll"/>
</dbReference>
<keyword evidence="2" id="KW-1185">Reference proteome</keyword>
<dbReference type="SUPFAM" id="SSF51182">
    <property type="entry name" value="RmlC-like cupins"/>
    <property type="match status" value="1"/>
</dbReference>
<evidence type="ECO:0000313" key="2">
    <source>
        <dbReference type="Proteomes" id="UP000322499"/>
    </source>
</evidence>
<gene>
    <name evidence="1" type="ORF">BD833_106235</name>
</gene>
<evidence type="ECO:0008006" key="3">
    <source>
        <dbReference type="Google" id="ProtNLM"/>
    </source>
</evidence>
<dbReference type="AlphaFoldDB" id="A0A5S5CV96"/>
<protein>
    <recommendedName>
        <fullName evidence="3">Cupin domain-containing protein</fullName>
    </recommendedName>
</protein>
<accession>A0A5S5CV96</accession>
<dbReference type="Gene3D" id="2.60.120.10">
    <property type="entry name" value="Jelly Rolls"/>
    <property type="match status" value="1"/>
</dbReference>
<dbReference type="Proteomes" id="UP000322499">
    <property type="component" value="Unassembled WGS sequence"/>
</dbReference>
<sequence>MNGALDELPIEVRQGGIVTRYAEWGDLAVRFARVPAGTDMSPVLEGLPGDRCPSPHWGLVLEGAVRLTGADGAEEVTPAGHAYYWPAGHTARMDEDTVFLEIGPVAAMRQFSEHAKAKFA</sequence>
<dbReference type="InterPro" id="IPR011051">
    <property type="entry name" value="RmlC_Cupin_sf"/>
</dbReference>
<reference evidence="1 2" key="1">
    <citation type="submission" date="2019-07" db="EMBL/GenBank/DDBJ databases">
        <title>Genomic Encyclopedia of Archaeal and Bacterial Type Strains, Phase II (KMG-II): from individual species to whole genera.</title>
        <authorList>
            <person name="Goeker M."/>
        </authorList>
    </citation>
    <scope>NUCLEOTIDE SEQUENCE [LARGE SCALE GENOMIC DNA]</scope>
    <source>
        <strain evidence="1 2">DSM 46842</strain>
    </source>
</reference>
<proteinExistence type="predicted"/>